<organism evidence="1">
    <name type="scientific">Arundo donax</name>
    <name type="common">Giant reed</name>
    <name type="synonym">Donax arundinaceus</name>
    <dbReference type="NCBI Taxonomy" id="35708"/>
    <lineage>
        <taxon>Eukaryota</taxon>
        <taxon>Viridiplantae</taxon>
        <taxon>Streptophyta</taxon>
        <taxon>Embryophyta</taxon>
        <taxon>Tracheophyta</taxon>
        <taxon>Spermatophyta</taxon>
        <taxon>Magnoliopsida</taxon>
        <taxon>Liliopsida</taxon>
        <taxon>Poales</taxon>
        <taxon>Poaceae</taxon>
        <taxon>PACMAD clade</taxon>
        <taxon>Arundinoideae</taxon>
        <taxon>Arundineae</taxon>
        <taxon>Arundo</taxon>
    </lineage>
</organism>
<name>A0A0A9DEL2_ARUDO</name>
<protein>
    <submittedName>
        <fullName evidence="1">Uncharacterized protein</fullName>
    </submittedName>
</protein>
<reference evidence="1" key="1">
    <citation type="submission" date="2014-09" db="EMBL/GenBank/DDBJ databases">
        <authorList>
            <person name="Magalhaes I.L.F."/>
            <person name="Oliveira U."/>
            <person name="Santos F.R."/>
            <person name="Vidigal T.H.D.A."/>
            <person name="Brescovit A.D."/>
            <person name="Santos A.J."/>
        </authorList>
    </citation>
    <scope>NUCLEOTIDE SEQUENCE</scope>
    <source>
        <tissue evidence="1">Shoot tissue taken approximately 20 cm above the soil surface</tissue>
    </source>
</reference>
<evidence type="ECO:0000313" key="1">
    <source>
        <dbReference type="EMBL" id="JAD87034.1"/>
    </source>
</evidence>
<proteinExistence type="predicted"/>
<sequence length="41" mass="4850">MATRLTNVGTNPSFLLLRRHRQHCQVFSFKNKANQGMRHRP</sequence>
<dbReference type="AlphaFoldDB" id="A0A0A9DEL2"/>
<reference evidence="1" key="2">
    <citation type="journal article" date="2015" name="Data Brief">
        <title>Shoot transcriptome of the giant reed, Arundo donax.</title>
        <authorList>
            <person name="Barrero R.A."/>
            <person name="Guerrero F.D."/>
            <person name="Moolhuijzen P."/>
            <person name="Goolsby J.A."/>
            <person name="Tidwell J."/>
            <person name="Bellgard S.E."/>
            <person name="Bellgard M.I."/>
        </authorList>
    </citation>
    <scope>NUCLEOTIDE SEQUENCE</scope>
    <source>
        <tissue evidence="1">Shoot tissue taken approximately 20 cm above the soil surface</tissue>
    </source>
</reference>
<dbReference type="EMBL" id="GBRH01210861">
    <property type="protein sequence ID" value="JAD87034.1"/>
    <property type="molecule type" value="Transcribed_RNA"/>
</dbReference>
<accession>A0A0A9DEL2</accession>